<reference evidence="3" key="1">
    <citation type="submission" date="2021-02" db="EMBL/GenBank/DDBJ databases">
        <authorList>
            <person name="Dougan E. K."/>
            <person name="Rhodes N."/>
            <person name="Thang M."/>
            <person name="Chan C."/>
        </authorList>
    </citation>
    <scope>NUCLEOTIDE SEQUENCE</scope>
</reference>
<feature type="non-terminal residue" evidence="3">
    <location>
        <position position="371"/>
    </location>
</feature>
<dbReference type="InterPro" id="IPR007201">
    <property type="entry name" value="Mei2-like_Rrm_C"/>
</dbReference>
<feature type="compositionally biased region" description="Polar residues" evidence="1">
    <location>
        <begin position="1"/>
        <end position="12"/>
    </location>
</feature>
<keyword evidence="5" id="KW-1185">Reference proteome</keyword>
<dbReference type="EMBL" id="CAJNNV010003239">
    <property type="protein sequence ID" value="CAE8588601.1"/>
    <property type="molecule type" value="Genomic_DNA"/>
</dbReference>
<dbReference type="AlphaFoldDB" id="A0A813DNJ3"/>
<feature type="compositionally biased region" description="Basic and acidic residues" evidence="1">
    <location>
        <begin position="83"/>
        <end position="93"/>
    </location>
</feature>
<sequence>LLRANAPSSISRQPPPGLGAAEDDVLQLKHGQAASPGSTMDPSPWMSPVMGIQEKELVSFNLEDSPPAGFSASPRVTKSGSDQFEHKATESLNKEMMAPPGLESELTPEGLPDPPESEFKFKLEGLSTFQSSLASLLDLLKPGVRDRTASDFSSTSTWLPEEEGSTSTASETEELQPPSPASEKEPEAKVELAATEAAVEMKVKRGWAIPGAAEVKVSATSVPPQEEEASHKPGGPSVTYILKNIPKRCTPEVLHELLAEGGCTDGIDFMYLPMDLKMKSNVGQAVLNFQTEAAGTRFSKAFDKVSAKKVFPGSNVTGTCTVYMAPLQGQEANVSSLQRNAMLMSMLADLPVWLPRVFDASGQLLKFPQTV</sequence>
<dbReference type="Proteomes" id="UP000654075">
    <property type="component" value="Unassembled WGS sequence"/>
</dbReference>
<feature type="region of interest" description="Disordered" evidence="1">
    <location>
        <begin position="1"/>
        <end position="23"/>
    </location>
</feature>
<evidence type="ECO:0000256" key="1">
    <source>
        <dbReference type="SAM" id="MobiDB-lite"/>
    </source>
</evidence>
<feature type="region of interest" description="Disordered" evidence="1">
    <location>
        <begin position="146"/>
        <end position="187"/>
    </location>
</feature>
<organism evidence="3 5">
    <name type="scientific">Polarella glacialis</name>
    <name type="common">Dinoflagellate</name>
    <dbReference type="NCBI Taxonomy" id="89957"/>
    <lineage>
        <taxon>Eukaryota</taxon>
        <taxon>Sar</taxon>
        <taxon>Alveolata</taxon>
        <taxon>Dinophyceae</taxon>
        <taxon>Suessiales</taxon>
        <taxon>Suessiaceae</taxon>
        <taxon>Polarella</taxon>
    </lineage>
</organism>
<proteinExistence type="predicted"/>
<dbReference type="EMBL" id="CAJNNW010033368">
    <property type="protein sequence ID" value="CAE8718403.1"/>
    <property type="molecule type" value="Genomic_DNA"/>
</dbReference>
<evidence type="ECO:0000313" key="3">
    <source>
        <dbReference type="EMBL" id="CAE8588601.1"/>
    </source>
</evidence>
<dbReference type="Pfam" id="PF04059">
    <property type="entry name" value="RRM_2"/>
    <property type="match status" value="1"/>
</dbReference>
<accession>A0A813DNJ3</accession>
<evidence type="ECO:0000259" key="2">
    <source>
        <dbReference type="Pfam" id="PF04059"/>
    </source>
</evidence>
<gene>
    <name evidence="3" type="ORF">PGLA1383_LOCUS7397</name>
    <name evidence="4" type="ORF">PGLA2088_LOCUS40065</name>
</gene>
<dbReference type="Proteomes" id="UP000626109">
    <property type="component" value="Unassembled WGS sequence"/>
</dbReference>
<protein>
    <recommendedName>
        <fullName evidence="2">Mei2-like C-terminal RNA recognition motif domain-containing protein</fullName>
    </recommendedName>
</protein>
<name>A0A813DNJ3_POLGL</name>
<feature type="domain" description="Mei2-like C-terminal RNA recognition motif" evidence="2">
    <location>
        <begin position="239"/>
        <end position="338"/>
    </location>
</feature>
<evidence type="ECO:0000313" key="4">
    <source>
        <dbReference type="EMBL" id="CAE8718403.1"/>
    </source>
</evidence>
<feature type="region of interest" description="Disordered" evidence="1">
    <location>
        <begin position="28"/>
        <end position="47"/>
    </location>
</feature>
<comment type="caution">
    <text evidence="3">The sequence shown here is derived from an EMBL/GenBank/DDBJ whole genome shotgun (WGS) entry which is preliminary data.</text>
</comment>
<feature type="region of interest" description="Disordered" evidence="1">
    <location>
        <begin position="62"/>
        <end position="119"/>
    </location>
</feature>
<evidence type="ECO:0000313" key="5">
    <source>
        <dbReference type="Proteomes" id="UP000654075"/>
    </source>
</evidence>